<keyword evidence="5" id="KW-1185">Reference proteome</keyword>
<organism evidence="4 5">
    <name type="scientific">Steinernema hermaphroditum</name>
    <dbReference type="NCBI Taxonomy" id="289476"/>
    <lineage>
        <taxon>Eukaryota</taxon>
        <taxon>Metazoa</taxon>
        <taxon>Ecdysozoa</taxon>
        <taxon>Nematoda</taxon>
        <taxon>Chromadorea</taxon>
        <taxon>Rhabditida</taxon>
        <taxon>Tylenchina</taxon>
        <taxon>Panagrolaimomorpha</taxon>
        <taxon>Strongyloidoidea</taxon>
        <taxon>Steinernematidae</taxon>
        <taxon>Steinernema</taxon>
    </lineage>
</organism>
<evidence type="ECO:0000259" key="3">
    <source>
        <dbReference type="SMART" id="SM00562"/>
    </source>
</evidence>
<dbReference type="Gene3D" id="3.30.70.141">
    <property type="entry name" value="Nucleoside diphosphate kinase-like domain"/>
    <property type="match status" value="1"/>
</dbReference>
<feature type="compositionally biased region" description="Basic and acidic residues" evidence="2">
    <location>
        <begin position="161"/>
        <end position="171"/>
    </location>
</feature>
<protein>
    <recommendedName>
        <fullName evidence="3">Nucleoside diphosphate kinase-like domain-containing protein</fullName>
    </recommendedName>
</protein>
<dbReference type="Pfam" id="PF00334">
    <property type="entry name" value="NDK"/>
    <property type="match status" value="1"/>
</dbReference>
<dbReference type="InterPro" id="IPR024079">
    <property type="entry name" value="MetalloPept_cat_dom_sf"/>
</dbReference>
<feature type="region of interest" description="Disordered" evidence="2">
    <location>
        <begin position="154"/>
        <end position="212"/>
    </location>
</feature>
<dbReference type="SUPFAM" id="SSF55486">
    <property type="entry name" value="Metalloproteases ('zincins'), catalytic domain"/>
    <property type="match status" value="1"/>
</dbReference>
<dbReference type="AlphaFoldDB" id="A0AA39M8H3"/>
<name>A0AA39M8H3_9BILA</name>
<evidence type="ECO:0000256" key="1">
    <source>
        <dbReference type="PROSITE-ProRule" id="PRU00706"/>
    </source>
</evidence>
<sequence>MFSWLCRPCRLKASGSGEVGPLEDSEGNKLERTLLFVSGNVMERALLGELVKTITERKFPIVNMKMTMCTDKTKLQTFYKHHNIIKDSNEVNTDLPFVVAIIQKTSALKALPVIMNQFRADHALDYDDVFCSDNAKGANRDVATWFSVEELQTKPPLDLPGTKKSEDHTEVDAPADPTAHGQAPGEVNGDSLSETNPFHESNGEVHDSESTHELDVSKQAQFTLHPAMGPTVLFLFFVGAAFGFEFHHNFSSSVHPCDDFNEFVCNFGGNRKESHFTHGLKYGLEVELKEAVASSADPVVGFIKEELTTPEHDEVMFDDGIMVGMLLARKRIFDPRLEISAKEATSSLVFEKGEKTITCVYKKCPSFVQGVVWGYLLRVKLEEVKIEELTISAQLDATHFPEDYGRPLTTSEIVEKLEDDANIQKYYRLLKAQITKEKFSSQLTEGSSEIENIFASIRDEFITGIKENTWLADSEKSNLVDELLKVKLEFEKPLALEDYHEKVEDLVENAKTLEELSNSLGALLENHSGPDVPITSTTVFVHLQDQFSVAADLPRGLKFGILATRLIHGIFRSVPHFENDAFHSGLQCYNNYYGSFGLSSEEHASNKSTFQYPDASNKALNGFLDVEGSRAALKVLLKERPFGLHRVRRSANSMSVSVLSDVEWFFIGIGFEFCDDKDESESFEAATDSFFPRDSIRATAIIRQIPEFEEIFRCGKEGAMKHAELCKIIV</sequence>
<accession>A0AA39M8H3</accession>
<evidence type="ECO:0000256" key="2">
    <source>
        <dbReference type="SAM" id="MobiDB-lite"/>
    </source>
</evidence>
<dbReference type="GO" id="GO:0004222">
    <property type="term" value="F:metalloendopeptidase activity"/>
    <property type="evidence" value="ECO:0007669"/>
    <property type="project" value="InterPro"/>
</dbReference>
<dbReference type="PROSITE" id="PS51374">
    <property type="entry name" value="NDPK_LIKE"/>
    <property type="match status" value="1"/>
</dbReference>
<feature type="compositionally biased region" description="Polar residues" evidence="2">
    <location>
        <begin position="190"/>
        <end position="199"/>
    </location>
</feature>
<dbReference type="GO" id="GO:0005886">
    <property type="term" value="C:plasma membrane"/>
    <property type="evidence" value="ECO:0007669"/>
    <property type="project" value="TreeGrafter"/>
</dbReference>
<evidence type="ECO:0000313" key="5">
    <source>
        <dbReference type="Proteomes" id="UP001175271"/>
    </source>
</evidence>
<dbReference type="Proteomes" id="UP001175271">
    <property type="component" value="Unassembled WGS sequence"/>
</dbReference>
<evidence type="ECO:0000313" key="4">
    <source>
        <dbReference type="EMBL" id="KAK0424414.1"/>
    </source>
</evidence>
<comment type="similarity">
    <text evidence="1">Belongs to the NDK family.</text>
</comment>
<dbReference type="PANTHER" id="PTHR11733">
    <property type="entry name" value="ZINC METALLOPROTEASE FAMILY M13 NEPRILYSIN-RELATED"/>
    <property type="match status" value="1"/>
</dbReference>
<dbReference type="SUPFAM" id="SSF54919">
    <property type="entry name" value="Nucleoside diphosphate kinase, NDK"/>
    <property type="match status" value="1"/>
</dbReference>
<dbReference type="PROSITE" id="PS51885">
    <property type="entry name" value="NEPRILYSIN"/>
    <property type="match status" value="1"/>
</dbReference>
<feature type="compositionally biased region" description="Basic and acidic residues" evidence="2">
    <location>
        <begin position="201"/>
        <end position="212"/>
    </location>
</feature>
<dbReference type="GO" id="GO:0016485">
    <property type="term" value="P:protein processing"/>
    <property type="evidence" value="ECO:0007669"/>
    <property type="project" value="TreeGrafter"/>
</dbReference>
<dbReference type="SMART" id="SM00562">
    <property type="entry name" value="NDK"/>
    <property type="match status" value="1"/>
</dbReference>
<comment type="caution">
    <text evidence="4">The sequence shown here is derived from an EMBL/GenBank/DDBJ whole genome shotgun (WGS) entry which is preliminary data.</text>
</comment>
<proteinExistence type="inferred from homology"/>
<dbReference type="InterPro" id="IPR034907">
    <property type="entry name" value="NDK-like_dom"/>
</dbReference>
<gene>
    <name evidence="4" type="ORF">QR680_008664</name>
</gene>
<reference evidence="4" key="1">
    <citation type="submission" date="2023-06" db="EMBL/GenBank/DDBJ databases">
        <title>Genomic analysis of the entomopathogenic nematode Steinernema hermaphroditum.</title>
        <authorList>
            <person name="Schwarz E.M."/>
            <person name="Heppert J.K."/>
            <person name="Baniya A."/>
            <person name="Schwartz H.T."/>
            <person name="Tan C.-H."/>
            <person name="Antoshechkin I."/>
            <person name="Sternberg P.W."/>
            <person name="Goodrich-Blair H."/>
            <person name="Dillman A.R."/>
        </authorList>
    </citation>
    <scope>NUCLEOTIDE SEQUENCE</scope>
    <source>
        <strain evidence="4">PS9179</strain>
        <tissue evidence="4">Whole animal</tissue>
    </source>
</reference>
<comment type="caution">
    <text evidence="1">Lacks conserved residue(s) required for the propagation of feature annotation.</text>
</comment>
<dbReference type="InterPro" id="IPR036850">
    <property type="entry name" value="NDK-like_dom_sf"/>
</dbReference>
<feature type="domain" description="Nucleoside diphosphate kinase-like" evidence="3">
    <location>
        <begin position="30"/>
        <end position="153"/>
    </location>
</feature>
<dbReference type="PANTHER" id="PTHR11733:SF241">
    <property type="entry name" value="GH26575P-RELATED"/>
    <property type="match status" value="1"/>
</dbReference>
<dbReference type="Gene3D" id="3.40.390.10">
    <property type="entry name" value="Collagenase (Catalytic Domain)"/>
    <property type="match status" value="1"/>
</dbReference>
<dbReference type="InterPro" id="IPR000718">
    <property type="entry name" value="Peptidase_M13"/>
</dbReference>
<dbReference type="EMBL" id="JAUCMV010000001">
    <property type="protein sequence ID" value="KAK0424414.1"/>
    <property type="molecule type" value="Genomic_DNA"/>
</dbReference>